<name>A0A9D6L2S3_UNCEI</name>
<organism evidence="3 4">
    <name type="scientific">Eiseniibacteriota bacterium</name>
    <dbReference type="NCBI Taxonomy" id="2212470"/>
    <lineage>
        <taxon>Bacteria</taxon>
        <taxon>Candidatus Eiseniibacteriota</taxon>
    </lineage>
</organism>
<dbReference type="Proteomes" id="UP000807850">
    <property type="component" value="Unassembled WGS sequence"/>
</dbReference>
<feature type="compositionally biased region" description="Low complexity" evidence="1">
    <location>
        <begin position="72"/>
        <end position="89"/>
    </location>
</feature>
<feature type="signal peptide" evidence="2">
    <location>
        <begin position="1"/>
        <end position="22"/>
    </location>
</feature>
<feature type="region of interest" description="Disordered" evidence="1">
    <location>
        <begin position="50"/>
        <end position="104"/>
    </location>
</feature>
<protein>
    <recommendedName>
        <fullName evidence="5">DUF5683 domain-containing protein</fullName>
    </recommendedName>
</protein>
<evidence type="ECO:0000256" key="1">
    <source>
        <dbReference type="SAM" id="MobiDB-lite"/>
    </source>
</evidence>
<evidence type="ECO:0008006" key="5">
    <source>
        <dbReference type="Google" id="ProtNLM"/>
    </source>
</evidence>
<sequence length="314" mass="33637">MRARIGIALGAALALCGTLAIARDARAASALDGRDVSLFATSVLPFDPPAPTLLADRGMGPSPGSRPRKSDAPPADSAGGAAGAAADSTAPKHEPHGRSARAHRVVPIALSPERARLMLRSLTMPGWGEASVGRRREAGLFALIEAGVWTSFAAFRIQERMRRDTYERTAALFGGVQLAGRDEEFRRIVGFYMSSDEYNRLVVRRDAANLYYGDPAAYNAYVAAHELRGADAWSWDSDASLLRYRAERQETQRAAQRAHTAIAAAIINRLLSVVNISRTGAAHAGTPASTSWKLECVPAGDDPTAYHLGVRADF</sequence>
<keyword evidence="2" id="KW-0732">Signal</keyword>
<evidence type="ECO:0000256" key="2">
    <source>
        <dbReference type="SAM" id="SignalP"/>
    </source>
</evidence>
<reference evidence="3" key="1">
    <citation type="submission" date="2020-07" db="EMBL/GenBank/DDBJ databases">
        <title>Huge and variable diversity of episymbiotic CPR bacteria and DPANN archaea in groundwater ecosystems.</title>
        <authorList>
            <person name="He C.Y."/>
            <person name="Keren R."/>
            <person name="Whittaker M."/>
            <person name="Farag I.F."/>
            <person name="Doudna J."/>
            <person name="Cate J.H.D."/>
            <person name="Banfield J.F."/>
        </authorList>
    </citation>
    <scope>NUCLEOTIDE SEQUENCE</scope>
    <source>
        <strain evidence="3">NC_groundwater_928_Pr1_S-0.2um_72_17</strain>
    </source>
</reference>
<dbReference type="EMBL" id="JACQAY010000018">
    <property type="protein sequence ID" value="MBI3538722.1"/>
    <property type="molecule type" value="Genomic_DNA"/>
</dbReference>
<proteinExistence type="predicted"/>
<evidence type="ECO:0000313" key="4">
    <source>
        <dbReference type="Proteomes" id="UP000807850"/>
    </source>
</evidence>
<comment type="caution">
    <text evidence="3">The sequence shown here is derived from an EMBL/GenBank/DDBJ whole genome shotgun (WGS) entry which is preliminary data.</text>
</comment>
<accession>A0A9D6L2S3</accession>
<evidence type="ECO:0000313" key="3">
    <source>
        <dbReference type="EMBL" id="MBI3538722.1"/>
    </source>
</evidence>
<feature type="chain" id="PRO_5038833531" description="DUF5683 domain-containing protein" evidence="2">
    <location>
        <begin position="23"/>
        <end position="314"/>
    </location>
</feature>
<gene>
    <name evidence="3" type="ORF">HY076_00410</name>
</gene>
<dbReference type="AlphaFoldDB" id="A0A9D6L2S3"/>